<dbReference type="GO" id="GO:0030695">
    <property type="term" value="F:GTPase regulator activity"/>
    <property type="evidence" value="ECO:0007669"/>
    <property type="project" value="UniProtKB-ARBA"/>
</dbReference>
<feature type="domain" description="LIM zinc-binding" evidence="6">
    <location>
        <begin position="637"/>
        <end position="695"/>
    </location>
</feature>
<feature type="compositionally biased region" description="Polar residues" evidence="5">
    <location>
        <begin position="517"/>
        <end position="527"/>
    </location>
</feature>
<accession>A0A7C8I8W9</accession>
<dbReference type="CDD" id="cd08368">
    <property type="entry name" value="LIM"/>
    <property type="match status" value="1"/>
</dbReference>
<feature type="compositionally biased region" description="Polar residues" evidence="5">
    <location>
        <begin position="210"/>
        <end position="222"/>
    </location>
</feature>
<feature type="domain" description="LIM zinc-binding" evidence="6">
    <location>
        <begin position="573"/>
        <end position="636"/>
    </location>
</feature>
<feature type="compositionally biased region" description="Basic and acidic residues" evidence="5">
    <location>
        <begin position="440"/>
        <end position="459"/>
    </location>
</feature>
<keyword evidence="8" id="KW-1185">Reference proteome</keyword>
<evidence type="ECO:0000256" key="5">
    <source>
        <dbReference type="SAM" id="MobiDB-lite"/>
    </source>
</evidence>
<evidence type="ECO:0000313" key="8">
    <source>
        <dbReference type="Proteomes" id="UP000481861"/>
    </source>
</evidence>
<dbReference type="PANTHER" id="PTHR24210">
    <property type="entry name" value="LIM DOMAIN-CONTAINING PROTEIN"/>
    <property type="match status" value="1"/>
</dbReference>
<feature type="compositionally biased region" description="Polar residues" evidence="5">
    <location>
        <begin position="149"/>
        <end position="159"/>
    </location>
</feature>
<feature type="compositionally biased region" description="Low complexity" evidence="5">
    <location>
        <begin position="417"/>
        <end position="439"/>
    </location>
</feature>
<dbReference type="PROSITE" id="PS50023">
    <property type="entry name" value="LIM_DOMAIN_2"/>
    <property type="match status" value="2"/>
</dbReference>
<dbReference type="FunFam" id="2.10.110.10:FF:000105">
    <property type="entry name" value="Similar to LIM domain-containing protein"/>
    <property type="match status" value="1"/>
</dbReference>
<evidence type="ECO:0000313" key="7">
    <source>
        <dbReference type="EMBL" id="KAF2873588.1"/>
    </source>
</evidence>
<evidence type="ECO:0000256" key="4">
    <source>
        <dbReference type="PROSITE-ProRule" id="PRU00125"/>
    </source>
</evidence>
<dbReference type="SUPFAM" id="SSF57716">
    <property type="entry name" value="Glucocorticoid receptor-like (DNA-binding domain)"/>
    <property type="match status" value="1"/>
</dbReference>
<dbReference type="Pfam" id="PF00412">
    <property type="entry name" value="LIM"/>
    <property type="match status" value="2"/>
</dbReference>
<feature type="compositionally biased region" description="Pro residues" evidence="5">
    <location>
        <begin position="284"/>
        <end position="297"/>
    </location>
</feature>
<dbReference type="InterPro" id="IPR001781">
    <property type="entry name" value="Znf_LIM"/>
</dbReference>
<dbReference type="Gene3D" id="2.10.110.10">
    <property type="entry name" value="Cysteine Rich Protein"/>
    <property type="match status" value="2"/>
</dbReference>
<dbReference type="EMBL" id="JAADJZ010000007">
    <property type="protein sequence ID" value="KAF2873588.1"/>
    <property type="molecule type" value="Genomic_DNA"/>
</dbReference>
<keyword evidence="1 4" id="KW-0479">Metal-binding</keyword>
<feature type="compositionally biased region" description="Polar residues" evidence="5">
    <location>
        <begin position="238"/>
        <end position="254"/>
    </location>
</feature>
<proteinExistence type="predicted"/>
<dbReference type="SMART" id="SM00132">
    <property type="entry name" value="LIM"/>
    <property type="match status" value="2"/>
</dbReference>
<dbReference type="PANTHER" id="PTHR24210:SF14">
    <property type="entry name" value="LIM ZINC-BINDING DOMAIN-CONTAINING PROTEIN"/>
    <property type="match status" value="1"/>
</dbReference>
<keyword evidence="2 4" id="KW-0862">Zinc</keyword>
<dbReference type="InterPro" id="IPR017351">
    <property type="entry name" value="PINCH-1-4-like"/>
</dbReference>
<gene>
    <name evidence="7" type="ORF">BDV95DRAFT_627471</name>
</gene>
<dbReference type="AlphaFoldDB" id="A0A7C8I8W9"/>
<protein>
    <recommendedName>
        <fullName evidence="6">LIM zinc-binding domain-containing protein</fullName>
    </recommendedName>
</protein>
<name>A0A7C8I8W9_9PLEO</name>
<keyword evidence="3 4" id="KW-0440">LIM domain</keyword>
<sequence length="722" mass="77793">MANPDRQSFLPTIKCSNCAAAISISQLADHVCVASAADDSEPTSPKLDRAATFGGSSFNNRADRQSRLSRMPAPPRIDPSAANKPFGSQISSPISSYSSSKNFSPLSPSSAQLPFKMNRSATSPIPRRKGPPSPELPLNMDCAFPRFPTSRSATPSSPKSKNKGKLDPAYSPGYAEPSPLFAPLSPRTDGGESVLKRMNTIAPGPFGANGTHSRPSTSSGPKSPTDAEPKYGHRRTTTQDSSKNNGNPPDQSASLPPETLAALIFSNSGLGFPTQPKSGMGAMAPPPLSSLPSPPAPAEGIDAFLQRLQNESVGPSNVGPDSRSQTPPMYNEPREGANLPPKPRRPSSPHDSTGGAQGDVYLNSATFSPPRAPSRGGSKTPTPKDDLPPLPSILGAVKELPPNPLHTPSDSGLSDDSYASSGFRSVASSRSSPPGSEVSGHSREPSHIGRSGVRGEEQIPRTTSPENFMPGPPPPIENFRAPEPLSLRPPIRTSTMPHSPVDPAIQRGLNFEKPSEPQLTRNDSPLAQSPPKRMPGTESRQQLDPLAQTPPKHTLGPVSRKEMMRRPTTATKGKCRGCSEDIVGKSVKDSSGRLTGRYHKQCFTCRTCSEPFPGADFYVFNNFPYCEQHYHELNGSLCHLCNRGIEGQYLETDQRHKFHPRCFTCSTCRIVLRDGYFPVGNRVFCERHAHHAASQRNNFLGSSVSKNPQNLQKRRTRLMMMM</sequence>
<evidence type="ECO:0000256" key="3">
    <source>
        <dbReference type="ARBA" id="ARBA00023038"/>
    </source>
</evidence>
<evidence type="ECO:0000256" key="1">
    <source>
        <dbReference type="ARBA" id="ARBA00022723"/>
    </source>
</evidence>
<evidence type="ECO:0000259" key="6">
    <source>
        <dbReference type="PROSITE" id="PS50023"/>
    </source>
</evidence>
<feature type="region of interest" description="Disordered" evidence="5">
    <location>
        <begin position="37"/>
        <end position="575"/>
    </location>
</feature>
<comment type="caution">
    <text evidence="7">The sequence shown here is derived from an EMBL/GenBank/DDBJ whole genome shotgun (WGS) entry which is preliminary data.</text>
</comment>
<evidence type="ECO:0000256" key="2">
    <source>
        <dbReference type="ARBA" id="ARBA00022833"/>
    </source>
</evidence>
<organism evidence="7 8">
    <name type="scientific">Massariosphaeria phaeospora</name>
    <dbReference type="NCBI Taxonomy" id="100035"/>
    <lineage>
        <taxon>Eukaryota</taxon>
        <taxon>Fungi</taxon>
        <taxon>Dikarya</taxon>
        <taxon>Ascomycota</taxon>
        <taxon>Pezizomycotina</taxon>
        <taxon>Dothideomycetes</taxon>
        <taxon>Pleosporomycetidae</taxon>
        <taxon>Pleosporales</taxon>
        <taxon>Pleosporales incertae sedis</taxon>
        <taxon>Massariosphaeria</taxon>
    </lineage>
</organism>
<reference evidence="7 8" key="1">
    <citation type="submission" date="2020-01" db="EMBL/GenBank/DDBJ databases">
        <authorList>
            <consortium name="DOE Joint Genome Institute"/>
            <person name="Haridas S."/>
            <person name="Albert R."/>
            <person name="Binder M."/>
            <person name="Bloem J."/>
            <person name="Labutti K."/>
            <person name="Salamov A."/>
            <person name="Andreopoulos B."/>
            <person name="Baker S.E."/>
            <person name="Barry K."/>
            <person name="Bills G."/>
            <person name="Bluhm B.H."/>
            <person name="Cannon C."/>
            <person name="Castanera R."/>
            <person name="Culley D.E."/>
            <person name="Daum C."/>
            <person name="Ezra D."/>
            <person name="Gonzalez J.B."/>
            <person name="Henrissat B."/>
            <person name="Kuo A."/>
            <person name="Liang C."/>
            <person name="Lipzen A."/>
            <person name="Lutzoni F."/>
            <person name="Magnuson J."/>
            <person name="Mondo S."/>
            <person name="Nolan M."/>
            <person name="Ohm R."/>
            <person name="Pangilinan J."/>
            <person name="Park H.-J.H."/>
            <person name="Ramirez L."/>
            <person name="Alfaro M."/>
            <person name="Sun H."/>
            <person name="Tritt A."/>
            <person name="Yoshinaga Y."/>
            <person name="Zwiers L.-H.L."/>
            <person name="Turgeon B.G."/>
            <person name="Goodwin S.B."/>
            <person name="Spatafora J.W."/>
            <person name="Crous P.W."/>
            <person name="Grigoriev I.V."/>
        </authorList>
    </citation>
    <scope>NUCLEOTIDE SEQUENCE [LARGE SCALE GENOMIC DNA]</scope>
    <source>
        <strain evidence="7 8">CBS 611.86</strain>
    </source>
</reference>
<dbReference type="Proteomes" id="UP000481861">
    <property type="component" value="Unassembled WGS sequence"/>
</dbReference>
<dbReference type="PROSITE" id="PS00478">
    <property type="entry name" value="LIM_DOMAIN_1"/>
    <property type="match status" value="1"/>
</dbReference>
<dbReference type="OrthoDB" id="1112565at2759"/>
<feature type="compositionally biased region" description="Low complexity" evidence="5">
    <location>
        <begin position="88"/>
        <end position="110"/>
    </location>
</feature>
<dbReference type="GO" id="GO:0046872">
    <property type="term" value="F:metal ion binding"/>
    <property type="evidence" value="ECO:0007669"/>
    <property type="project" value="UniProtKB-KW"/>
</dbReference>
<dbReference type="CDD" id="cd09397">
    <property type="entry name" value="LIM1_UF1"/>
    <property type="match status" value="1"/>
</dbReference>